<dbReference type="Proteomes" id="UP000095287">
    <property type="component" value="Unplaced"/>
</dbReference>
<keyword evidence="2" id="KW-1185">Reference proteome</keyword>
<reference evidence="3" key="1">
    <citation type="submission" date="2016-11" db="UniProtKB">
        <authorList>
            <consortium name="WormBaseParasite"/>
        </authorList>
    </citation>
    <scope>IDENTIFICATION</scope>
</reference>
<feature type="chain" id="PRO_5009313917" evidence="1">
    <location>
        <begin position="20"/>
        <end position="94"/>
    </location>
</feature>
<dbReference type="AlphaFoldDB" id="A0A1I7ZWD3"/>
<accession>A0A1I7ZWD3</accession>
<organism evidence="2 3">
    <name type="scientific">Steinernema glaseri</name>
    <dbReference type="NCBI Taxonomy" id="37863"/>
    <lineage>
        <taxon>Eukaryota</taxon>
        <taxon>Metazoa</taxon>
        <taxon>Ecdysozoa</taxon>
        <taxon>Nematoda</taxon>
        <taxon>Chromadorea</taxon>
        <taxon>Rhabditida</taxon>
        <taxon>Tylenchina</taxon>
        <taxon>Panagrolaimomorpha</taxon>
        <taxon>Strongyloidoidea</taxon>
        <taxon>Steinernematidae</taxon>
        <taxon>Steinernema</taxon>
    </lineage>
</organism>
<sequence length="94" mass="10863">MLIYRTLIVIVVLVCVVFAEEQKTFVEPEGQKVSNSFDAPPPESLKFSASRARRYGLFGGWGLWRPWGWRPWGFWRPWGWGCGCGYGYGWGWGK</sequence>
<feature type="signal peptide" evidence="1">
    <location>
        <begin position="1"/>
        <end position="19"/>
    </location>
</feature>
<keyword evidence="1" id="KW-0732">Signal</keyword>
<proteinExistence type="predicted"/>
<name>A0A1I7ZWD3_9BILA</name>
<dbReference type="WBParaSite" id="L893_g30553.t1">
    <property type="protein sequence ID" value="L893_g30553.t1"/>
    <property type="gene ID" value="L893_g30553"/>
</dbReference>
<evidence type="ECO:0000313" key="2">
    <source>
        <dbReference type="Proteomes" id="UP000095287"/>
    </source>
</evidence>
<protein>
    <submittedName>
        <fullName evidence="3">Uncharacterized protein</fullName>
    </submittedName>
</protein>
<evidence type="ECO:0000313" key="3">
    <source>
        <dbReference type="WBParaSite" id="L893_g30553.t1"/>
    </source>
</evidence>
<evidence type="ECO:0000256" key="1">
    <source>
        <dbReference type="SAM" id="SignalP"/>
    </source>
</evidence>